<dbReference type="EMBL" id="OCMT01000002">
    <property type="protein sequence ID" value="SOD14078.1"/>
    <property type="molecule type" value="Genomic_DNA"/>
</dbReference>
<proteinExistence type="predicted"/>
<accession>A0A285ZWS6</accession>
<dbReference type="Gene3D" id="3.30.460.40">
    <property type="match status" value="1"/>
</dbReference>
<name>A0A285ZWS6_9SPHI</name>
<organism evidence="1 2">
    <name type="scientific">Pedobacter xixiisoli</name>
    <dbReference type="NCBI Taxonomy" id="1476464"/>
    <lineage>
        <taxon>Bacteria</taxon>
        <taxon>Pseudomonadati</taxon>
        <taxon>Bacteroidota</taxon>
        <taxon>Sphingobacteriia</taxon>
        <taxon>Sphingobacteriales</taxon>
        <taxon>Sphingobacteriaceae</taxon>
        <taxon>Pedobacter</taxon>
    </lineage>
</organism>
<dbReference type="InterPro" id="IPR039498">
    <property type="entry name" value="NTP_transf_5"/>
</dbReference>
<evidence type="ECO:0000313" key="1">
    <source>
        <dbReference type="EMBL" id="SOD14078.1"/>
    </source>
</evidence>
<dbReference type="Proteomes" id="UP000219281">
    <property type="component" value="Unassembled WGS sequence"/>
</dbReference>
<keyword evidence="1" id="KW-0808">Transferase</keyword>
<protein>
    <submittedName>
        <fullName evidence="1">Uncharacterized nucleotidyltransferase</fullName>
    </submittedName>
</protein>
<dbReference type="AlphaFoldDB" id="A0A285ZWS6"/>
<evidence type="ECO:0000313" key="2">
    <source>
        <dbReference type="Proteomes" id="UP000219281"/>
    </source>
</evidence>
<gene>
    <name evidence="1" type="ORF">SAMN06297358_1392</name>
</gene>
<dbReference type="InterPro" id="IPR043519">
    <property type="entry name" value="NT_sf"/>
</dbReference>
<dbReference type="Pfam" id="PF14907">
    <property type="entry name" value="NTP_transf_5"/>
    <property type="match status" value="1"/>
</dbReference>
<keyword evidence="2" id="KW-1185">Reference proteome</keyword>
<dbReference type="SUPFAM" id="SSF81301">
    <property type="entry name" value="Nucleotidyltransferase"/>
    <property type="match status" value="1"/>
</dbReference>
<dbReference type="GO" id="GO:0016740">
    <property type="term" value="F:transferase activity"/>
    <property type="evidence" value="ECO:0007669"/>
    <property type="project" value="UniProtKB-KW"/>
</dbReference>
<reference evidence="2" key="1">
    <citation type="submission" date="2017-09" db="EMBL/GenBank/DDBJ databases">
        <authorList>
            <person name="Varghese N."/>
            <person name="Submissions S."/>
        </authorList>
    </citation>
    <scope>NUCLEOTIDE SEQUENCE [LARGE SCALE GENOMIC DNA]</scope>
    <source>
        <strain evidence="2">CGMCC 1.12803</strain>
    </source>
</reference>
<sequence>MVGISLCANTYWPPNLWPFVLVSLKQLGYEKMRLLDKYTMDDEAAFFYSEAVQLLDKSEKPFLLGGGMAVVNHTGMERCSKDLDIFIKPSDYMSILQLFSENGFEVQVYDVRWLAKIFRGGYYIDLIFSSVNNICRVDDSWFTRAAKGKFGDEEVLFLSAEDLIWCKSYIWNRERFDGADINHLLLSVGEQLDWKYLLERLDPHWHLLLAEILLFQFVYPNDYRRIIPQWLFDELMIRANQQYQLPAPLQKVCRGPLIDNTQYSIDIKQLDYKSCTIMTI</sequence>